<dbReference type="InterPro" id="IPR020449">
    <property type="entry name" value="Tscrpt_reg_AraC-type_HTH"/>
</dbReference>
<reference evidence="5" key="1">
    <citation type="submission" date="2019-08" db="EMBL/GenBank/DDBJ databases">
        <authorList>
            <person name="Kucharzyk K."/>
            <person name="Murdoch R.W."/>
            <person name="Higgins S."/>
            <person name="Loffler F."/>
        </authorList>
    </citation>
    <scope>NUCLEOTIDE SEQUENCE</scope>
</reference>
<dbReference type="PANTHER" id="PTHR43280">
    <property type="entry name" value="ARAC-FAMILY TRANSCRIPTIONAL REGULATOR"/>
    <property type="match status" value="1"/>
</dbReference>
<comment type="caution">
    <text evidence="5">The sequence shown here is derived from an EMBL/GenBank/DDBJ whole genome shotgun (WGS) entry which is preliminary data.</text>
</comment>
<dbReference type="Gene3D" id="1.10.10.60">
    <property type="entry name" value="Homeodomain-like"/>
    <property type="match status" value="2"/>
</dbReference>
<dbReference type="Pfam" id="PF12833">
    <property type="entry name" value="HTH_18"/>
    <property type="match status" value="1"/>
</dbReference>
<dbReference type="PRINTS" id="PR00032">
    <property type="entry name" value="HTHARAC"/>
</dbReference>
<dbReference type="PANTHER" id="PTHR43280:SF2">
    <property type="entry name" value="HTH-TYPE TRANSCRIPTIONAL REGULATOR EXSA"/>
    <property type="match status" value="1"/>
</dbReference>
<dbReference type="AlphaFoldDB" id="A0A644XZ33"/>
<dbReference type="GO" id="GO:0003700">
    <property type="term" value="F:DNA-binding transcription factor activity"/>
    <property type="evidence" value="ECO:0007669"/>
    <property type="project" value="InterPro"/>
</dbReference>
<gene>
    <name evidence="5" type="primary">rhaR_70</name>
    <name evidence="5" type="ORF">SDC9_67959</name>
</gene>
<organism evidence="5">
    <name type="scientific">bioreactor metagenome</name>
    <dbReference type="NCBI Taxonomy" id="1076179"/>
    <lineage>
        <taxon>unclassified sequences</taxon>
        <taxon>metagenomes</taxon>
        <taxon>ecological metagenomes</taxon>
    </lineage>
</organism>
<dbReference type="InterPro" id="IPR018771">
    <property type="entry name" value="PocR_dom"/>
</dbReference>
<dbReference type="EMBL" id="VSSQ01003606">
    <property type="protein sequence ID" value="MPM21515.1"/>
    <property type="molecule type" value="Genomic_DNA"/>
</dbReference>
<dbReference type="Pfam" id="PF10114">
    <property type="entry name" value="PocR"/>
    <property type="match status" value="1"/>
</dbReference>
<dbReference type="InterPro" id="IPR018060">
    <property type="entry name" value="HTH_AraC"/>
</dbReference>
<protein>
    <submittedName>
        <fullName evidence="5">HTH-type transcriptional activator RhaR</fullName>
    </submittedName>
</protein>
<dbReference type="SMART" id="SM00342">
    <property type="entry name" value="HTH_ARAC"/>
    <property type="match status" value="1"/>
</dbReference>
<keyword evidence="3" id="KW-0804">Transcription</keyword>
<keyword evidence="2" id="KW-0238">DNA-binding</keyword>
<sequence>MDTQNDKLLIEVDEIKKMMDLLSSLFSIRTSLIYNNIDTEEYTNEIAGNNGDYQDYCKLVQQELKHKCIACDRDKFKEANAKKKPVLYQCYNGLYEMFLPLFIENSLAGYLHFGQVRSEKDFRAILTECSLYEHTQVDKLEETYNSMNVISKDKLILISELFQKFADIILKNKLIELRKAKPEYYLKKYVEENLAKPIDVETAAAFISRSPSYVTHNFKEKYNMSFHQYLTQMRVDLSKTLLKNKSITEVFELCGFKNRYHFSKVFKKIVGITPYEYKKDLENKKNTPQ</sequence>
<dbReference type="GO" id="GO:0043565">
    <property type="term" value="F:sequence-specific DNA binding"/>
    <property type="evidence" value="ECO:0007669"/>
    <property type="project" value="InterPro"/>
</dbReference>
<dbReference type="InterPro" id="IPR009057">
    <property type="entry name" value="Homeodomain-like_sf"/>
</dbReference>
<evidence type="ECO:0000256" key="3">
    <source>
        <dbReference type="ARBA" id="ARBA00023163"/>
    </source>
</evidence>
<evidence type="ECO:0000259" key="4">
    <source>
        <dbReference type="PROSITE" id="PS01124"/>
    </source>
</evidence>
<feature type="domain" description="HTH araC/xylS-type" evidence="4">
    <location>
        <begin position="184"/>
        <end position="280"/>
    </location>
</feature>
<evidence type="ECO:0000313" key="5">
    <source>
        <dbReference type="EMBL" id="MPM21515.1"/>
    </source>
</evidence>
<accession>A0A644XZ33</accession>
<dbReference type="SUPFAM" id="SSF46689">
    <property type="entry name" value="Homeodomain-like"/>
    <property type="match status" value="2"/>
</dbReference>
<name>A0A644XZ33_9ZZZZ</name>
<evidence type="ECO:0000256" key="1">
    <source>
        <dbReference type="ARBA" id="ARBA00023015"/>
    </source>
</evidence>
<keyword evidence="1" id="KW-0805">Transcription regulation</keyword>
<evidence type="ECO:0000256" key="2">
    <source>
        <dbReference type="ARBA" id="ARBA00023125"/>
    </source>
</evidence>
<dbReference type="PROSITE" id="PS01124">
    <property type="entry name" value="HTH_ARAC_FAMILY_2"/>
    <property type="match status" value="1"/>
</dbReference>
<proteinExistence type="predicted"/>